<keyword evidence="8" id="KW-1185">Reference proteome</keyword>
<dbReference type="GO" id="GO:0016209">
    <property type="term" value="F:antioxidant activity"/>
    <property type="evidence" value="ECO:0007669"/>
    <property type="project" value="InterPro"/>
</dbReference>
<gene>
    <name evidence="7" type="ORF">EZL74_03870</name>
</gene>
<dbReference type="SUPFAM" id="SSF52833">
    <property type="entry name" value="Thioredoxin-like"/>
    <property type="match status" value="1"/>
</dbReference>
<reference evidence="7 8" key="1">
    <citation type="submission" date="2019-02" db="EMBL/GenBank/DDBJ databases">
        <title>Flavobacterium sp. RD-2-33 isolated from forest soil.</title>
        <authorList>
            <person name="Chaudhary D.K."/>
        </authorList>
    </citation>
    <scope>NUCLEOTIDE SEQUENCE [LARGE SCALE GENOMIC DNA]</scope>
    <source>
        <strain evidence="7 8">RD-2-33</strain>
    </source>
</reference>
<dbReference type="EMBL" id="SJPE01000003">
    <property type="protein sequence ID" value="TBX70321.1"/>
    <property type="molecule type" value="Genomic_DNA"/>
</dbReference>
<feature type="chain" id="PRO_5020389061" evidence="5">
    <location>
        <begin position="19"/>
        <end position="156"/>
    </location>
</feature>
<evidence type="ECO:0000313" key="8">
    <source>
        <dbReference type="Proteomes" id="UP000293300"/>
    </source>
</evidence>
<comment type="subcellular location">
    <subcellularLocation>
        <location evidence="1">Cell envelope</location>
    </subcellularLocation>
</comment>
<name>A0A4V2L5E9_9FLAO</name>
<dbReference type="InterPro" id="IPR050553">
    <property type="entry name" value="Thioredoxin_ResA/DsbE_sf"/>
</dbReference>
<keyword evidence="3" id="KW-1015">Disulfide bond</keyword>
<dbReference type="GO" id="GO:0016491">
    <property type="term" value="F:oxidoreductase activity"/>
    <property type="evidence" value="ECO:0007669"/>
    <property type="project" value="InterPro"/>
</dbReference>
<dbReference type="GO" id="GO:0030313">
    <property type="term" value="C:cell envelope"/>
    <property type="evidence" value="ECO:0007669"/>
    <property type="project" value="UniProtKB-SubCell"/>
</dbReference>
<evidence type="ECO:0000256" key="5">
    <source>
        <dbReference type="SAM" id="SignalP"/>
    </source>
</evidence>
<sequence>MRKSVLLFSLIVSFSAKAQLAIGSQLPVLSLNDINGKTIELVPDTNQYTLIDFWASWCGPCRKKNKELVQLQKKYAEKGLRIIGISLDINIQKWSKAIEKDGIDYQQLNDPKGFDAPSAVLFGVEQLPASYLFDTTGKLIAINPTPEEISNVLNSK</sequence>
<dbReference type="RefSeq" id="WP_131475282.1">
    <property type="nucleotide sequence ID" value="NZ_SJPE01000003.1"/>
</dbReference>
<dbReference type="Pfam" id="PF00578">
    <property type="entry name" value="AhpC-TSA"/>
    <property type="match status" value="1"/>
</dbReference>
<keyword evidence="5" id="KW-0732">Signal</keyword>
<dbReference type="InterPro" id="IPR000866">
    <property type="entry name" value="AhpC/TSA"/>
</dbReference>
<dbReference type="Proteomes" id="UP000293300">
    <property type="component" value="Unassembled WGS sequence"/>
</dbReference>
<dbReference type="OrthoDB" id="9815205at2"/>
<dbReference type="GO" id="GO:0017004">
    <property type="term" value="P:cytochrome complex assembly"/>
    <property type="evidence" value="ECO:0007669"/>
    <property type="project" value="UniProtKB-KW"/>
</dbReference>
<dbReference type="InterPro" id="IPR017937">
    <property type="entry name" value="Thioredoxin_CS"/>
</dbReference>
<evidence type="ECO:0000256" key="3">
    <source>
        <dbReference type="ARBA" id="ARBA00023157"/>
    </source>
</evidence>
<keyword evidence="4" id="KW-0676">Redox-active center</keyword>
<evidence type="ECO:0000259" key="6">
    <source>
        <dbReference type="PROSITE" id="PS51352"/>
    </source>
</evidence>
<evidence type="ECO:0000313" key="7">
    <source>
        <dbReference type="EMBL" id="TBX70321.1"/>
    </source>
</evidence>
<feature type="domain" description="Thioredoxin" evidence="6">
    <location>
        <begin position="20"/>
        <end position="156"/>
    </location>
</feature>
<dbReference type="PROSITE" id="PS51352">
    <property type="entry name" value="THIOREDOXIN_2"/>
    <property type="match status" value="1"/>
</dbReference>
<comment type="caution">
    <text evidence="7">The sequence shown here is derived from an EMBL/GenBank/DDBJ whole genome shotgun (WGS) entry which is preliminary data.</text>
</comment>
<keyword evidence="2" id="KW-0201">Cytochrome c-type biogenesis</keyword>
<proteinExistence type="predicted"/>
<dbReference type="CDD" id="cd02966">
    <property type="entry name" value="TlpA_like_family"/>
    <property type="match status" value="1"/>
</dbReference>
<evidence type="ECO:0000256" key="4">
    <source>
        <dbReference type="ARBA" id="ARBA00023284"/>
    </source>
</evidence>
<dbReference type="AlphaFoldDB" id="A0A4V2L5E9"/>
<dbReference type="PROSITE" id="PS00194">
    <property type="entry name" value="THIOREDOXIN_1"/>
    <property type="match status" value="1"/>
</dbReference>
<feature type="signal peptide" evidence="5">
    <location>
        <begin position="1"/>
        <end position="18"/>
    </location>
</feature>
<protein>
    <submittedName>
        <fullName evidence="7">TlpA family protein disulfide reductase</fullName>
    </submittedName>
</protein>
<dbReference type="PANTHER" id="PTHR42852">
    <property type="entry name" value="THIOL:DISULFIDE INTERCHANGE PROTEIN DSBE"/>
    <property type="match status" value="1"/>
</dbReference>
<evidence type="ECO:0000256" key="1">
    <source>
        <dbReference type="ARBA" id="ARBA00004196"/>
    </source>
</evidence>
<evidence type="ECO:0000256" key="2">
    <source>
        <dbReference type="ARBA" id="ARBA00022748"/>
    </source>
</evidence>
<accession>A0A4V2L5E9</accession>
<dbReference type="InterPro" id="IPR013766">
    <property type="entry name" value="Thioredoxin_domain"/>
</dbReference>
<dbReference type="PANTHER" id="PTHR42852:SF6">
    <property type="entry name" value="THIOL:DISULFIDE INTERCHANGE PROTEIN DSBE"/>
    <property type="match status" value="1"/>
</dbReference>
<organism evidence="7 8">
    <name type="scientific">Flavobacterium silvisoli</name>
    <dbReference type="NCBI Taxonomy" id="2529433"/>
    <lineage>
        <taxon>Bacteria</taxon>
        <taxon>Pseudomonadati</taxon>
        <taxon>Bacteroidota</taxon>
        <taxon>Flavobacteriia</taxon>
        <taxon>Flavobacteriales</taxon>
        <taxon>Flavobacteriaceae</taxon>
        <taxon>Flavobacterium</taxon>
    </lineage>
</organism>
<dbReference type="Gene3D" id="3.40.30.10">
    <property type="entry name" value="Glutaredoxin"/>
    <property type="match status" value="1"/>
</dbReference>
<dbReference type="InterPro" id="IPR036249">
    <property type="entry name" value="Thioredoxin-like_sf"/>
</dbReference>